<reference evidence="4" key="1">
    <citation type="submission" date="2022-11" db="EMBL/GenBank/DDBJ databases">
        <title>Minimal conservation of predation-associated metabolite biosynthetic gene clusters underscores biosynthetic potential of Myxococcota including descriptions for ten novel species: Archangium lansinium sp. nov., Myxococcus landrumus sp. nov., Nannocystis bai.</title>
        <authorList>
            <person name="Ahearne A."/>
            <person name="Stevens C."/>
            <person name="Dowd S."/>
        </authorList>
    </citation>
    <scope>NUCLEOTIDE SEQUENCE</scope>
    <source>
        <strain evidence="4">Fl3</strain>
    </source>
</reference>
<feature type="compositionally biased region" description="Polar residues" evidence="1">
    <location>
        <begin position="26"/>
        <end position="42"/>
    </location>
</feature>
<dbReference type="Proteomes" id="UP001164459">
    <property type="component" value="Chromosome"/>
</dbReference>
<protein>
    <submittedName>
        <fullName evidence="4">IgGFc-binding protein</fullName>
    </submittedName>
</protein>
<dbReference type="EMBL" id="CP114040">
    <property type="protein sequence ID" value="WAS93213.1"/>
    <property type="molecule type" value="Genomic_DNA"/>
</dbReference>
<dbReference type="RefSeq" id="WP_269035538.1">
    <property type="nucleotide sequence ID" value="NZ_CP114040.1"/>
</dbReference>
<evidence type="ECO:0000313" key="5">
    <source>
        <dbReference type="Proteomes" id="UP001164459"/>
    </source>
</evidence>
<feature type="chain" id="PRO_5045976085" evidence="2">
    <location>
        <begin position="18"/>
        <end position="630"/>
    </location>
</feature>
<evidence type="ECO:0000256" key="2">
    <source>
        <dbReference type="SAM" id="SignalP"/>
    </source>
</evidence>
<name>A0ABY7H210_9BACT</name>
<dbReference type="Pfam" id="PF17517">
    <property type="entry name" value="IgGFc_binding"/>
    <property type="match status" value="1"/>
</dbReference>
<dbReference type="InterPro" id="IPR035234">
    <property type="entry name" value="IgGFc-bd_N"/>
</dbReference>
<evidence type="ECO:0000256" key="1">
    <source>
        <dbReference type="SAM" id="MobiDB-lite"/>
    </source>
</evidence>
<sequence length="630" mass="64745">MLRLRRYALLTLPLATACIDGGETTAAVTDSPTTVPGTSNPDVTGPGTTTDSPTSTSNGTGTDSGTESTAGPTTDAPPTGTDPTLATTGTVTTENVSVSTTAATDTTGEPPICPEDQIVCDGNTAQVCDGMGGFKSEEACPTACAPDLGCVECVPGESECQGDNVATCNDTGTGFEITDTCDALQGLACDADVGACLGACAGLGLSYIGCDYYPTVTKQYDLYNTAPTDVFAVAVANTSAQMVNITVTRGANMVAASSVAPNAVQILELPWVNELTKGDGPSALVVDGAYRLRTTGPVTVYQYNPLKATTTNDASLLLPVNTWTGNYVVAARGQWTGIPGFYAVTARQDNTTVTLTPSATGKIIAAGGGVAADGTGVVVLNESDVLQVVATASDPTGTIVTADKPVQVIGGHKCTNVPDNVAACDHLEESMFPIETLAKEYVVVPPVQVPNDQLDKAQMVRIIASEANTTLTFNPDQPVAKTLTNAGDFIEIASTTAKFVVSADKKILVAQYMVGQNGGFGTSDPSMLLAVNPLQWRKDYLVHAPTNWVANYVDLIAKTGTSVTVDNVAVASWAPIGNTGYVVGHVKLSNAGDGNHRITADQGVSVAIGGVMDAGSYWYPGGLDLDLIPQ</sequence>
<evidence type="ECO:0000259" key="3">
    <source>
        <dbReference type="Pfam" id="PF17517"/>
    </source>
</evidence>
<proteinExistence type="predicted"/>
<organism evidence="4 5">
    <name type="scientific">Nannocystis punicea</name>
    <dbReference type="NCBI Taxonomy" id="2995304"/>
    <lineage>
        <taxon>Bacteria</taxon>
        <taxon>Pseudomonadati</taxon>
        <taxon>Myxococcota</taxon>
        <taxon>Polyangia</taxon>
        <taxon>Nannocystales</taxon>
        <taxon>Nannocystaceae</taxon>
        <taxon>Nannocystis</taxon>
    </lineage>
</organism>
<feature type="signal peptide" evidence="2">
    <location>
        <begin position="1"/>
        <end position="17"/>
    </location>
</feature>
<feature type="domain" description="IgGFc-binding protein N-terminal" evidence="3">
    <location>
        <begin position="313"/>
        <end position="609"/>
    </location>
</feature>
<feature type="compositionally biased region" description="Low complexity" evidence="1">
    <location>
        <begin position="44"/>
        <end position="107"/>
    </location>
</feature>
<gene>
    <name evidence="4" type="ORF">O0S08_44190</name>
</gene>
<dbReference type="PROSITE" id="PS51257">
    <property type="entry name" value="PROKAR_LIPOPROTEIN"/>
    <property type="match status" value="1"/>
</dbReference>
<accession>A0ABY7H210</accession>
<dbReference type="PANTHER" id="PTHR46534:SF1">
    <property type="entry name" value="IGGFC-BINDING PROTEIN N-TERMINAL DOMAIN-CONTAINING PROTEIN"/>
    <property type="match status" value="1"/>
</dbReference>
<feature type="region of interest" description="Disordered" evidence="1">
    <location>
        <begin position="25"/>
        <end position="114"/>
    </location>
</feature>
<keyword evidence="2" id="KW-0732">Signal</keyword>
<dbReference type="PANTHER" id="PTHR46534">
    <property type="entry name" value="IGGFC_BINDING DOMAIN-CONTAINING PROTEIN"/>
    <property type="match status" value="1"/>
</dbReference>
<keyword evidence="5" id="KW-1185">Reference proteome</keyword>
<evidence type="ECO:0000313" key="4">
    <source>
        <dbReference type="EMBL" id="WAS93213.1"/>
    </source>
</evidence>